<dbReference type="RefSeq" id="WP_238234911.1">
    <property type="nucleotide sequence ID" value="NZ_BPQQ01000022.1"/>
</dbReference>
<dbReference type="InterPro" id="IPR010260">
    <property type="entry name" value="AlpA"/>
</dbReference>
<organism evidence="1 2">
    <name type="scientific">Methylobacterium isbiliense</name>
    <dbReference type="NCBI Taxonomy" id="315478"/>
    <lineage>
        <taxon>Bacteria</taxon>
        <taxon>Pseudomonadati</taxon>
        <taxon>Pseudomonadota</taxon>
        <taxon>Alphaproteobacteria</taxon>
        <taxon>Hyphomicrobiales</taxon>
        <taxon>Methylobacteriaceae</taxon>
        <taxon>Methylobacterium</taxon>
    </lineage>
</organism>
<evidence type="ECO:0008006" key="3">
    <source>
        <dbReference type="Google" id="ProtNLM"/>
    </source>
</evidence>
<accession>A0ABQ4SDZ8</accession>
<evidence type="ECO:0000313" key="2">
    <source>
        <dbReference type="Proteomes" id="UP001055153"/>
    </source>
</evidence>
<dbReference type="Gene3D" id="1.10.238.160">
    <property type="match status" value="1"/>
</dbReference>
<dbReference type="SUPFAM" id="SSF46955">
    <property type="entry name" value="Putative DNA-binding domain"/>
    <property type="match status" value="1"/>
</dbReference>
<dbReference type="InterPro" id="IPR052931">
    <property type="entry name" value="Prophage_regulatory_activator"/>
</dbReference>
<name>A0ABQ4SDZ8_9HYPH</name>
<gene>
    <name evidence="1" type="ORF">GMJLKIPL_1951</name>
</gene>
<evidence type="ECO:0000313" key="1">
    <source>
        <dbReference type="EMBL" id="GJE00033.1"/>
    </source>
</evidence>
<dbReference type="EMBL" id="BPQQ01000022">
    <property type="protein sequence ID" value="GJE00033.1"/>
    <property type="molecule type" value="Genomic_DNA"/>
</dbReference>
<dbReference type="PANTHER" id="PTHR36154:SF1">
    <property type="entry name" value="DNA-BINDING TRANSCRIPTIONAL ACTIVATOR ALPA"/>
    <property type="match status" value="1"/>
</dbReference>
<reference evidence="1" key="1">
    <citation type="journal article" date="2021" name="Front. Microbiol.">
        <title>Comprehensive Comparative Genomics and Phenotyping of Methylobacterium Species.</title>
        <authorList>
            <person name="Alessa O."/>
            <person name="Ogura Y."/>
            <person name="Fujitani Y."/>
            <person name="Takami H."/>
            <person name="Hayashi T."/>
            <person name="Sahin N."/>
            <person name="Tani A."/>
        </authorList>
    </citation>
    <scope>NUCLEOTIDE SEQUENCE</scope>
    <source>
        <strain evidence="1">DSM 17168</strain>
    </source>
</reference>
<comment type="caution">
    <text evidence="1">The sequence shown here is derived from an EMBL/GenBank/DDBJ whole genome shotgun (WGS) entry which is preliminary data.</text>
</comment>
<proteinExistence type="predicted"/>
<sequence length="68" mass="7862">MSVKYISQREVEAKTGLSNATLHRLRRKGRFPDPIRIGERRIAWPEAEVDEWLAKRERSRLCSPATAA</sequence>
<dbReference type="InterPro" id="IPR009061">
    <property type="entry name" value="DNA-bd_dom_put_sf"/>
</dbReference>
<keyword evidence="2" id="KW-1185">Reference proteome</keyword>
<dbReference type="Pfam" id="PF05930">
    <property type="entry name" value="Phage_AlpA"/>
    <property type="match status" value="1"/>
</dbReference>
<dbReference type="PANTHER" id="PTHR36154">
    <property type="entry name" value="DNA-BINDING TRANSCRIPTIONAL ACTIVATOR ALPA"/>
    <property type="match status" value="1"/>
</dbReference>
<dbReference type="Proteomes" id="UP001055153">
    <property type="component" value="Unassembled WGS sequence"/>
</dbReference>
<protein>
    <recommendedName>
        <fullName evidence="3">AlpA family phage regulatory protein</fullName>
    </recommendedName>
</protein>
<reference evidence="1" key="2">
    <citation type="submission" date="2021-08" db="EMBL/GenBank/DDBJ databases">
        <authorList>
            <person name="Tani A."/>
            <person name="Ola A."/>
            <person name="Ogura Y."/>
            <person name="Katsura K."/>
            <person name="Hayashi T."/>
        </authorList>
    </citation>
    <scope>NUCLEOTIDE SEQUENCE</scope>
    <source>
        <strain evidence="1">DSM 17168</strain>
    </source>
</reference>